<dbReference type="RefSeq" id="WP_379566900.1">
    <property type="nucleotide sequence ID" value="NZ_JBHSQK010000037.1"/>
</dbReference>
<sequence>MTPPTQPNVWRSDRPVRALTAEELNVGADVVAKDHGSNRPDDPKIESNDPIVAEIISLLPRYGGVILTGPPGTSKSWYAAKATTVLTEGDESRSRYVQFHPSYQYEDFVQGFRPTEDGGFELADRTLMELCRVAEKAPEKLHVLVIDELSRGEPGRVFGEALTYIEKSKRTLPFTLASGQIRSIPRNIFVIATMNPLDKGVDEVDAAFERRFAKIAMDPDRFILERILADNGLDAPLARRVVGFFDKVNGLAARLPQAAIGHTFFVDVVDEDSLRSAWKYQLRFIFERALRFDADTHRDIVSSWDRVFPENLPPVDVVVPDEKPDQGNE</sequence>
<keyword evidence="4" id="KW-1185">Reference proteome</keyword>
<proteinExistence type="predicted"/>
<comment type="caution">
    <text evidence="3">The sequence shown here is derived from an EMBL/GenBank/DDBJ whole genome shotgun (WGS) entry which is preliminary data.</text>
</comment>
<dbReference type="PANTHER" id="PTHR37291">
    <property type="entry name" value="5-METHYLCYTOSINE-SPECIFIC RESTRICTION ENZYME B"/>
    <property type="match status" value="1"/>
</dbReference>
<dbReference type="InterPro" id="IPR011704">
    <property type="entry name" value="ATPase_dyneun-rel_AAA"/>
</dbReference>
<protein>
    <submittedName>
        <fullName evidence="3">McrB family protein</fullName>
    </submittedName>
</protein>
<feature type="region of interest" description="Disordered" evidence="1">
    <location>
        <begin position="27"/>
        <end position="47"/>
    </location>
</feature>
<name>A0ABW1IC02_9PSEU</name>
<dbReference type="SUPFAM" id="SSF52540">
    <property type="entry name" value="P-loop containing nucleoside triphosphate hydrolases"/>
    <property type="match status" value="1"/>
</dbReference>
<gene>
    <name evidence="3" type="ORF">ACFQH9_15905</name>
</gene>
<accession>A0ABW1IC02</accession>
<evidence type="ECO:0000259" key="2">
    <source>
        <dbReference type="Pfam" id="PF07728"/>
    </source>
</evidence>
<dbReference type="Proteomes" id="UP001596119">
    <property type="component" value="Unassembled WGS sequence"/>
</dbReference>
<dbReference type="Pfam" id="PF07728">
    <property type="entry name" value="AAA_5"/>
    <property type="match status" value="1"/>
</dbReference>
<evidence type="ECO:0000256" key="1">
    <source>
        <dbReference type="SAM" id="MobiDB-lite"/>
    </source>
</evidence>
<evidence type="ECO:0000313" key="4">
    <source>
        <dbReference type="Proteomes" id="UP001596119"/>
    </source>
</evidence>
<feature type="compositionally biased region" description="Basic and acidic residues" evidence="1">
    <location>
        <begin position="31"/>
        <end position="47"/>
    </location>
</feature>
<organism evidence="3 4">
    <name type="scientific">Pseudonocardia lutea</name>
    <dbReference type="NCBI Taxonomy" id="2172015"/>
    <lineage>
        <taxon>Bacteria</taxon>
        <taxon>Bacillati</taxon>
        <taxon>Actinomycetota</taxon>
        <taxon>Actinomycetes</taxon>
        <taxon>Pseudonocardiales</taxon>
        <taxon>Pseudonocardiaceae</taxon>
        <taxon>Pseudonocardia</taxon>
    </lineage>
</organism>
<dbReference type="PANTHER" id="PTHR37291:SF1">
    <property type="entry name" value="TYPE IV METHYL-DIRECTED RESTRICTION ENZYME ECOKMCRB SUBUNIT"/>
    <property type="match status" value="1"/>
</dbReference>
<evidence type="ECO:0000313" key="3">
    <source>
        <dbReference type="EMBL" id="MFC5949759.1"/>
    </source>
</evidence>
<dbReference type="Gene3D" id="3.40.50.300">
    <property type="entry name" value="P-loop containing nucleotide triphosphate hydrolases"/>
    <property type="match status" value="1"/>
</dbReference>
<feature type="domain" description="ATPase dynein-related AAA" evidence="2">
    <location>
        <begin position="64"/>
        <end position="212"/>
    </location>
</feature>
<dbReference type="EMBL" id="JBHSQK010000037">
    <property type="protein sequence ID" value="MFC5949759.1"/>
    <property type="molecule type" value="Genomic_DNA"/>
</dbReference>
<reference evidence="4" key="1">
    <citation type="journal article" date="2019" name="Int. J. Syst. Evol. Microbiol.">
        <title>The Global Catalogue of Microorganisms (GCM) 10K type strain sequencing project: providing services to taxonomists for standard genome sequencing and annotation.</title>
        <authorList>
            <consortium name="The Broad Institute Genomics Platform"/>
            <consortium name="The Broad Institute Genome Sequencing Center for Infectious Disease"/>
            <person name="Wu L."/>
            <person name="Ma J."/>
        </authorList>
    </citation>
    <scope>NUCLEOTIDE SEQUENCE [LARGE SCALE GENOMIC DNA]</scope>
    <source>
        <strain evidence="4">CGMCC 4.7397</strain>
    </source>
</reference>
<dbReference type="InterPro" id="IPR027417">
    <property type="entry name" value="P-loop_NTPase"/>
</dbReference>
<dbReference type="InterPro" id="IPR052934">
    <property type="entry name" value="Methyl-DNA_Rec/Restrict_Enz"/>
</dbReference>